<proteinExistence type="predicted"/>
<protein>
    <submittedName>
        <fullName evidence="2">Putative stress up-regulated Nod 19</fullName>
    </submittedName>
</protein>
<keyword evidence="1" id="KW-0472">Membrane</keyword>
<evidence type="ECO:0000313" key="3">
    <source>
        <dbReference type="Proteomes" id="UP000238479"/>
    </source>
</evidence>
<dbReference type="Gramene" id="PRQ16828">
    <property type="protein sequence ID" value="PRQ16828"/>
    <property type="gene ID" value="RchiOBHm_Chr7g0188471"/>
</dbReference>
<accession>A0A2P6P4H3</accession>
<keyword evidence="3" id="KW-1185">Reference proteome</keyword>
<name>A0A2P6P4H3_ROSCH</name>
<comment type="caution">
    <text evidence="2">The sequence shown here is derived from an EMBL/GenBank/DDBJ whole genome shotgun (WGS) entry which is preliminary data.</text>
</comment>
<organism evidence="2 3">
    <name type="scientific">Rosa chinensis</name>
    <name type="common">China rose</name>
    <dbReference type="NCBI Taxonomy" id="74649"/>
    <lineage>
        <taxon>Eukaryota</taxon>
        <taxon>Viridiplantae</taxon>
        <taxon>Streptophyta</taxon>
        <taxon>Embryophyta</taxon>
        <taxon>Tracheophyta</taxon>
        <taxon>Spermatophyta</taxon>
        <taxon>Magnoliopsida</taxon>
        <taxon>eudicotyledons</taxon>
        <taxon>Gunneridae</taxon>
        <taxon>Pentapetalae</taxon>
        <taxon>rosids</taxon>
        <taxon>fabids</taxon>
        <taxon>Rosales</taxon>
        <taxon>Rosaceae</taxon>
        <taxon>Rosoideae</taxon>
        <taxon>Rosoideae incertae sedis</taxon>
        <taxon>Rosa</taxon>
    </lineage>
</organism>
<evidence type="ECO:0000256" key="1">
    <source>
        <dbReference type="SAM" id="Phobius"/>
    </source>
</evidence>
<feature type="transmembrane region" description="Helical" evidence="1">
    <location>
        <begin position="20"/>
        <end position="39"/>
    </location>
</feature>
<dbReference type="EMBL" id="PDCK01000045">
    <property type="protein sequence ID" value="PRQ16828.1"/>
    <property type="molecule type" value="Genomic_DNA"/>
</dbReference>
<dbReference type="Pfam" id="PF07712">
    <property type="entry name" value="SURNod19"/>
    <property type="match status" value="1"/>
</dbReference>
<dbReference type="PANTHER" id="PTHR33390:SF1">
    <property type="entry name" value="STRESS UP-REGULATED NOD 19 PROTEIN"/>
    <property type="match status" value="1"/>
</dbReference>
<feature type="transmembrane region" description="Helical" evidence="1">
    <location>
        <begin position="46"/>
        <end position="66"/>
    </location>
</feature>
<sequence length="465" mass="52150">MVLIRRAPYSGRLNLFIYTQKMKILTLAIIVPTPLLLWLRHLERKWHLLVISLVLLLAVLVLGLSLPSPDAIRINKVKTRTSVYVSPKFVLEPGSVADKYFYNIHFPRGHIAMKYFNAEVIDEEGNPIPLHETYLHHWVIERYYAQASYVEPELSGFEDIKDPDFKIVRNSGLCQNNVLGQYYGLGSETRKTDTHVPDPFGIEIGNPAEIPAGYEERWMLNVHAIDTRGAEDRLGCTECRCDLYNVTKDGWGQPLRPGYTGGLHCCYDGTKCSVKQGYNGVKRSLYLRYTVKWVDWSDSIVPVKIYIFDVTDRTDHSGGPSLQHDCRNEYNVEPCSVVDLVNDQCFDNQRAMITMPTGGYIVYGVAHQHTGGRGSTLYGEDGRVLCSSVPIYGQSEEVGDEAGYIVGMSTCYPHPGSVKIKDGETLVVGSNYSSSRPHIGVMGLFYILVAEHLPKSSLLSLDSSL</sequence>
<reference evidence="2 3" key="1">
    <citation type="journal article" date="2018" name="Nat. Genet.">
        <title>The Rosa genome provides new insights in the design of modern roses.</title>
        <authorList>
            <person name="Bendahmane M."/>
        </authorList>
    </citation>
    <scope>NUCLEOTIDE SEQUENCE [LARGE SCALE GENOMIC DNA]</scope>
    <source>
        <strain evidence="3">cv. Old Blush</strain>
    </source>
</reference>
<keyword evidence="1" id="KW-1133">Transmembrane helix</keyword>
<evidence type="ECO:0000313" key="2">
    <source>
        <dbReference type="EMBL" id="PRQ16828.1"/>
    </source>
</evidence>
<dbReference type="Proteomes" id="UP000238479">
    <property type="component" value="Chromosome 7"/>
</dbReference>
<dbReference type="InterPro" id="IPR011692">
    <property type="entry name" value="Stress_up-reg_Nod19"/>
</dbReference>
<dbReference type="PANTHER" id="PTHR33390">
    <property type="entry name" value="STRESS UP-REGULATED NOD 19 PROTEIN"/>
    <property type="match status" value="1"/>
</dbReference>
<dbReference type="AlphaFoldDB" id="A0A2P6P4H3"/>
<gene>
    <name evidence="2" type="ORF">RchiOBHm_Chr7g0188471</name>
</gene>
<dbReference type="STRING" id="74649.A0A2P6P4H3"/>
<dbReference type="OMA" id="ETHCLVK"/>
<keyword evidence="1" id="KW-0812">Transmembrane</keyword>